<feature type="region of interest" description="Disordered" evidence="1">
    <location>
        <begin position="58"/>
        <end position="119"/>
    </location>
</feature>
<sequence length="119" mass="13210">MGFGSLLILLLLGLMGPSRAVQFGYSWESESSGEFDEDDLTNFIDKLLPPRSRINLQRVRSSFNIPPQPISRPESISQPKPLSRPKPILPPGPISSPRNYANPEDSSSETTNDIPLFFP</sequence>
<evidence type="ECO:0000256" key="1">
    <source>
        <dbReference type="SAM" id="MobiDB-lite"/>
    </source>
</evidence>
<accession>A0A8J2P1X5</accession>
<comment type="caution">
    <text evidence="3">The sequence shown here is derived from an EMBL/GenBank/DDBJ whole genome shotgun (WGS) entry which is preliminary data.</text>
</comment>
<proteinExistence type="predicted"/>
<evidence type="ECO:0000313" key="4">
    <source>
        <dbReference type="Proteomes" id="UP000708208"/>
    </source>
</evidence>
<organism evidence="3 4">
    <name type="scientific">Allacma fusca</name>
    <dbReference type="NCBI Taxonomy" id="39272"/>
    <lineage>
        <taxon>Eukaryota</taxon>
        <taxon>Metazoa</taxon>
        <taxon>Ecdysozoa</taxon>
        <taxon>Arthropoda</taxon>
        <taxon>Hexapoda</taxon>
        <taxon>Collembola</taxon>
        <taxon>Symphypleona</taxon>
        <taxon>Sminthuridae</taxon>
        <taxon>Allacma</taxon>
    </lineage>
</organism>
<dbReference type="EMBL" id="CAJVCH010075047">
    <property type="protein sequence ID" value="CAG7720904.1"/>
    <property type="molecule type" value="Genomic_DNA"/>
</dbReference>
<evidence type="ECO:0000256" key="2">
    <source>
        <dbReference type="SAM" id="SignalP"/>
    </source>
</evidence>
<dbReference type="AlphaFoldDB" id="A0A8J2P1X5"/>
<name>A0A8J2P1X5_9HEXA</name>
<feature type="chain" id="PRO_5035271084" evidence="2">
    <location>
        <begin position="21"/>
        <end position="119"/>
    </location>
</feature>
<feature type="compositionally biased region" description="Pro residues" evidence="1">
    <location>
        <begin position="82"/>
        <end position="94"/>
    </location>
</feature>
<reference evidence="3" key="1">
    <citation type="submission" date="2021-06" db="EMBL/GenBank/DDBJ databases">
        <authorList>
            <person name="Hodson N. C."/>
            <person name="Mongue J. A."/>
            <person name="Jaron S. K."/>
        </authorList>
    </citation>
    <scope>NUCLEOTIDE SEQUENCE</scope>
</reference>
<evidence type="ECO:0000313" key="3">
    <source>
        <dbReference type="EMBL" id="CAG7720904.1"/>
    </source>
</evidence>
<keyword evidence="2" id="KW-0732">Signal</keyword>
<feature type="signal peptide" evidence="2">
    <location>
        <begin position="1"/>
        <end position="20"/>
    </location>
</feature>
<keyword evidence="4" id="KW-1185">Reference proteome</keyword>
<feature type="compositionally biased region" description="Polar residues" evidence="1">
    <location>
        <begin position="96"/>
        <end position="113"/>
    </location>
</feature>
<dbReference type="Proteomes" id="UP000708208">
    <property type="component" value="Unassembled WGS sequence"/>
</dbReference>
<protein>
    <submittedName>
        <fullName evidence="3">Uncharacterized protein</fullName>
    </submittedName>
</protein>
<gene>
    <name evidence="3" type="ORF">AFUS01_LOCUS10157</name>
</gene>